<accession>A0A2T7PHD2</accession>
<dbReference type="InterPro" id="IPR012394">
    <property type="entry name" value="Aldehyde_DH_NAD(P)"/>
</dbReference>
<dbReference type="InterPro" id="IPR016160">
    <property type="entry name" value="Ald_DH_CS_CYS"/>
</dbReference>
<evidence type="ECO:0000256" key="6">
    <source>
        <dbReference type="PROSITE-ProRule" id="PRU10007"/>
    </source>
</evidence>
<dbReference type="FunFam" id="3.40.309.10:FF:000003">
    <property type="entry name" value="Aldehyde dehydrogenase"/>
    <property type="match status" value="1"/>
</dbReference>
<dbReference type="PANTHER" id="PTHR43570">
    <property type="entry name" value="ALDEHYDE DEHYDROGENASE"/>
    <property type="match status" value="1"/>
</dbReference>
<dbReference type="PROSITE" id="PS00687">
    <property type="entry name" value="ALDEHYDE_DEHYDR_GLU"/>
    <property type="match status" value="1"/>
</dbReference>
<dbReference type="Gene3D" id="3.40.605.10">
    <property type="entry name" value="Aldehyde Dehydrogenase, Chain A, domain 1"/>
    <property type="match status" value="1"/>
</dbReference>
<dbReference type="PIRSF" id="PIRSF036492">
    <property type="entry name" value="ALDH"/>
    <property type="match status" value="1"/>
</dbReference>
<dbReference type="GO" id="GO:0006081">
    <property type="term" value="P:aldehyde metabolic process"/>
    <property type="evidence" value="ECO:0007669"/>
    <property type="project" value="InterPro"/>
</dbReference>
<name>A0A2T7PHD2_POMCA</name>
<dbReference type="InterPro" id="IPR016161">
    <property type="entry name" value="Ald_DH/histidinol_DH"/>
</dbReference>
<comment type="caution">
    <text evidence="10">The sequence shown here is derived from an EMBL/GenBank/DDBJ whole genome shotgun (WGS) entry which is preliminary data.</text>
</comment>
<dbReference type="FunFam" id="3.40.605.10:FF:000004">
    <property type="entry name" value="Aldehyde dehydrogenase"/>
    <property type="match status" value="1"/>
</dbReference>
<evidence type="ECO:0000256" key="5">
    <source>
        <dbReference type="PIRSR" id="PIRSR036492-1"/>
    </source>
</evidence>
<gene>
    <name evidence="10" type="ORF">C0Q70_08246</name>
</gene>
<feature type="transmembrane region" description="Helical" evidence="8">
    <location>
        <begin position="461"/>
        <end position="478"/>
    </location>
</feature>
<proteinExistence type="inferred from homology"/>
<keyword evidence="11" id="KW-1185">Reference proteome</keyword>
<evidence type="ECO:0000256" key="1">
    <source>
        <dbReference type="ARBA" id="ARBA00009986"/>
    </source>
</evidence>
<keyword evidence="8" id="KW-1133">Transmembrane helix</keyword>
<dbReference type="EMBL" id="PZQS01000004">
    <property type="protein sequence ID" value="PVD32800.1"/>
    <property type="molecule type" value="Genomic_DNA"/>
</dbReference>
<dbReference type="GO" id="GO:0005737">
    <property type="term" value="C:cytoplasm"/>
    <property type="evidence" value="ECO:0007669"/>
    <property type="project" value="TreeGrafter"/>
</dbReference>
<evidence type="ECO:0000259" key="9">
    <source>
        <dbReference type="Pfam" id="PF00171"/>
    </source>
</evidence>
<organism evidence="10 11">
    <name type="scientific">Pomacea canaliculata</name>
    <name type="common">Golden apple snail</name>
    <dbReference type="NCBI Taxonomy" id="400727"/>
    <lineage>
        <taxon>Eukaryota</taxon>
        <taxon>Metazoa</taxon>
        <taxon>Spiralia</taxon>
        <taxon>Lophotrochozoa</taxon>
        <taxon>Mollusca</taxon>
        <taxon>Gastropoda</taxon>
        <taxon>Caenogastropoda</taxon>
        <taxon>Architaenioglossa</taxon>
        <taxon>Ampullarioidea</taxon>
        <taxon>Ampullariidae</taxon>
        <taxon>Pomacea</taxon>
    </lineage>
</organism>
<protein>
    <recommendedName>
        <fullName evidence="4">Aldehyde dehydrogenase</fullName>
    </recommendedName>
</protein>
<comment type="similarity">
    <text evidence="1 4 7">Belongs to the aldehyde dehydrogenase family.</text>
</comment>
<dbReference type="Proteomes" id="UP000245119">
    <property type="component" value="Linkage Group LG4"/>
</dbReference>
<evidence type="ECO:0000313" key="11">
    <source>
        <dbReference type="Proteomes" id="UP000245119"/>
    </source>
</evidence>
<dbReference type="InterPro" id="IPR015590">
    <property type="entry name" value="Aldehyde_DH_dom"/>
</dbReference>
<dbReference type="STRING" id="400727.A0A2T7PHD2"/>
<dbReference type="PANTHER" id="PTHR43570:SF16">
    <property type="entry name" value="ALDEHYDE DEHYDROGENASE TYPE III, ISOFORM Q"/>
    <property type="match status" value="1"/>
</dbReference>
<evidence type="ECO:0000256" key="4">
    <source>
        <dbReference type="PIRNR" id="PIRNR036492"/>
    </source>
</evidence>
<evidence type="ECO:0000256" key="7">
    <source>
        <dbReference type="RuleBase" id="RU003345"/>
    </source>
</evidence>
<dbReference type="InterPro" id="IPR029510">
    <property type="entry name" value="Ald_DH_CS_GLU"/>
</dbReference>
<dbReference type="CDD" id="cd07132">
    <property type="entry name" value="ALDH_F3AB"/>
    <property type="match status" value="1"/>
</dbReference>
<feature type="domain" description="Aldehyde dehydrogenase" evidence="9">
    <location>
        <begin position="9"/>
        <end position="417"/>
    </location>
</feature>
<dbReference type="OrthoDB" id="440325at2759"/>
<evidence type="ECO:0000256" key="2">
    <source>
        <dbReference type="ARBA" id="ARBA00023002"/>
    </source>
</evidence>
<feature type="active site" evidence="5">
    <location>
        <position position="238"/>
    </location>
</feature>
<feature type="active site" evidence="5 6">
    <location>
        <position position="204"/>
    </location>
</feature>
<dbReference type="Pfam" id="PF00171">
    <property type="entry name" value="Aldedh"/>
    <property type="match status" value="1"/>
</dbReference>
<dbReference type="GO" id="GO:0004029">
    <property type="term" value="F:aldehyde dehydrogenase (NAD+) activity"/>
    <property type="evidence" value="ECO:0007669"/>
    <property type="project" value="TreeGrafter"/>
</dbReference>
<dbReference type="InterPro" id="IPR016163">
    <property type="entry name" value="Ald_DH_C"/>
</dbReference>
<keyword evidence="8" id="KW-0472">Membrane</keyword>
<evidence type="ECO:0000256" key="3">
    <source>
        <dbReference type="ARBA" id="ARBA00023027"/>
    </source>
</evidence>
<dbReference type="AlphaFoldDB" id="A0A2T7PHD2"/>
<keyword evidence="8" id="KW-0812">Transmembrane</keyword>
<keyword evidence="2 4" id="KW-0560">Oxidoreductase</keyword>
<dbReference type="SUPFAM" id="SSF53720">
    <property type="entry name" value="ALDH-like"/>
    <property type="match status" value="1"/>
</dbReference>
<sequence length="493" mass="55306">MIQGLRSIFRTGRTRSLKWRLAQLNSLIKLLDENGEKICQALFEDLHKHNMESYVMEINMCKNDAVFNINNLRSWMQPQQVPKGLLNKMDDAYIRYEPYGTALIIGAWNYPIQVTLLPLIGAIAAGNCVVLKPSELAPKVATLLEELIPKYLDQECIKVVNGGIPETTLLLEQRFDIIFYTGNTTVGRIVMAAASKYVTPVVLELGGKSPVFIDGNADMNVVARRIAWGKFCNAGQTCIAPDYVMCTVETQEKLLDKMKVVLEEFYTTNAQTSESFGRIINARHFQRVYKLMEGANIAIGGQTDESDLFIAPTVLRDVKLTDPVMQEEIFGPLLPIVPVRDHQEAIEIINDREKPLAMYIFSTDKGLVRTIKESTSSGGFCVNDTLIHAAVPTLPFGGVGNSGMGAYHGKFTFDTFSHKRGCLEKSLGLESFNSLRYPPYNEKKLGWLQWILVQKPRRTGLLGFFPFVVLGVFLAVFFKEQIVVKKKNTTTTR</sequence>
<keyword evidence="3" id="KW-0520">NAD</keyword>
<dbReference type="InterPro" id="IPR016162">
    <property type="entry name" value="Ald_DH_N"/>
</dbReference>
<dbReference type="Gene3D" id="3.40.309.10">
    <property type="entry name" value="Aldehyde Dehydrogenase, Chain A, domain 2"/>
    <property type="match status" value="1"/>
</dbReference>
<reference evidence="10 11" key="1">
    <citation type="submission" date="2018-04" db="EMBL/GenBank/DDBJ databases">
        <title>The genome of golden apple snail Pomacea canaliculata provides insight into stress tolerance and invasive adaptation.</title>
        <authorList>
            <person name="Liu C."/>
            <person name="Liu B."/>
            <person name="Ren Y."/>
            <person name="Zhang Y."/>
            <person name="Wang H."/>
            <person name="Li S."/>
            <person name="Jiang F."/>
            <person name="Yin L."/>
            <person name="Zhang G."/>
            <person name="Qian W."/>
            <person name="Fan W."/>
        </authorList>
    </citation>
    <scope>NUCLEOTIDE SEQUENCE [LARGE SCALE GENOMIC DNA]</scope>
    <source>
        <strain evidence="10">SZHN2017</strain>
        <tissue evidence="10">Muscle</tissue>
    </source>
</reference>
<dbReference type="PROSITE" id="PS00070">
    <property type="entry name" value="ALDEHYDE_DEHYDR_CYS"/>
    <property type="match status" value="1"/>
</dbReference>
<evidence type="ECO:0000256" key="8">
    <source>
        <dbReference type="SAM" id="Phobius"/>
    </source>
</evidence>
<evidence type="ECO:0000313" key="10">
    <source>
        <dbReference type="EMBL" id="PVD32800.1"/>
    </source>
</evidence>